<dbReference type="AlphaFoldDB" id="A0A1L7NP51"/>
<keyword evidence="1" id="KW-0614">Plasmid</keyword>
<proteinExistence type="predicted"/>
<dbReference type="RefSeq" id="WP_004575525.1">
    <property type="nucleotide sequence ID" value="NZ_AP015031.1"/>
</dbReference>
<geneLocation type="plasmid" evidence="1">
    <name>pKF715B</name>
</geneLocation>
<evidence type="ECO:0000313" key="2">
    <source>
        <dbReference type="EMBL" id="NWC82138.1"/>
    </source>
</evidence>
<evidence type="ECO:0000313" key="5">
    <source>
        <dbReference type="Proteomes" id="UP000237378"/>
    </source>
</evidence>
<dbReference type="Proteomes" id="UP000218731">
    <property type="component" value="Plasmid pKF715B"/>
</dbReference>
<dbReference type="EMBL" id="JACARV010000053">
    <property type="protein sequence ID" value="NWC82138.1"/>
    <property type="molecule type" value="Genomic_DNA"/>
</dbReference>
<evidence type="ECO:0000313" key="3">
    <source>
        <dbReference type="EMBL" id="POF99783.1"/>
    </source>
</evidence>
<dbReference type="EMBL" id="AP015031">
    <property type="protein sequence ID" value="BAW27224.1"/>
    <property type="molecule type" value="Genomic_DNA"/>
</dbReference>
<organism evidence="1 4">
    <name type="scientific">Pseudomonas putida</name>
    <name type="common">Arthrobacter siderocapsulatus</name>
    <dbReference type="NCBI Taxonomy" id="303"/>
    <lineage>
        <taxon>Bacteria</taxon>
        <taxon>Pseudomonadati</taxon>
        <taxon>Pseudomonadota</taxon>
        <taxon>Gammaproteobacteria</taxon>
        <taxon>Pseudomonadales</taxon>
        <taxon>Pseudomonadaceae</taxon>
        <taxon>Pseudomonas</taxon>
    </lineage>
</organism>
<name>A0A1L7NP51_PSEPU</name>
<sequence length="99" mass="10722">MLTYKSAMSTYRALLEQNPGKALRLDKEDGGEAVAIIDGDLCCLPLNPDNTVDPNKVTDLMQEAWCDGGWHGAHAETQDAIDNPIFIDISTVIWGGSDS</sequence>
<dbReference type="EMBL" id="MING01000087">
    <property type="protein sequence ID" value="POF99783.1"/>
    <property type="molecule type" value="Genomic_DNA"/>
</dbReference>
<evidence type="ECO:0000313" key="6">
    <source>
        <dbReference type="Proteomes" id="UP000542695"/>
    </source>
</evidence>
<accession>A0A1L7NP51</accession>
<evidence type="ECO:0000313" key="4">
    <source>
        <dbReference type="Proteomes" id="UP000218731"/>
    </source>
</evidence>
<dbReference type="Proteomes" id="UP000237378">
    <property type="component" value="Unassembled WGS sequence"/>
</dbReference>
<protein>
    <submittedName>
        <fullName evidence="1">Uncharacterized protein</fullName>
    </submittedName>
</protein>
<reference evidence="1 4" key="1">
    <citation type="submission" date="2015-11" db="EMBL/GenBank/DDBJ databases">
        <title>Complete genome sequencing of a biphenyl-degrading bacterium, Pseudomonas putida KF715 (=NBRC110667).</title>
        <authorList>
            <person name="Suenaga H."/>
            <person name="Fujihara N."/>
            <person name="Watanabe T."/>
            <person name="Hirose J."/>
            <person name="Kimura N."/>
            <person name="Yamazoe A."/>
            <person name="Hosoyama A."/>
            <person name="Shimodaira J."/>
            <person name="Furukawa K."/>
        </authorList>
    </citation>
    <scope>NUCLEOTIDE SEQUENCE [LARGE SCALE GENOMIC DNA]</scope>
    <source>
        <strain evidence="1 4">KF715</strain>
        <plasmid evidence="1">pKF715B</plasmid>
        <plasmid evidence="4">Plasmid pkf715b dna</plasmid>
    </source>
</reference>
<geneLocation type="plasmid" evidence="4">
    <name>pkf715b dna</name>
</geneLocation>
<gene>
    <name evidence="3" type="ORF">BGP82_28545</name>
    <name evidence="2" type="ORF">HX798_17860</name>
    <name evidence="1" type="ORF">KF715C_pB1180</name>
</gene>
<reference evidence="3 5" key="2">
    <citation type="submission" date="2016-08" db="EMBL/GenBank/DDBJ databases">
        <authorList>
            <person name="Seilhamer J.J."/>
        </authorList>
    </citation>
    <scope>NUCLEOTIDE SEQUENCE [LARGE SCALE GENOMIC DNA]</scope>
    <source>
        <strain evidence="3 5">KH-18-2</strain>
    </source>
</reference>
<reference evidence="2 6" key="4">
    <citation type="submission" date="2020-04" db="EMBL/GenBank/DDBJ databases">
        <title>Molecular characterization of pseudomonads from Agaricus bisporus reveal novel blotch 2 pathogens in Western Europe.</title>
        <authorList>
            <person name="Taparia T."/>
            <person name="Krijger M."/>
            <person name="Haynes E."/>
            <person name="Elpinstone J.G."/>
            <person name="Noble R."/>
            <person name="Van Der Wolf J."/>
        </authorList>
    </citation>
    <scope>NUCLEOTIDE SEQUENCE [LARGE SCALE GENOMIC DNA]</scope>
    <source>
        <strain evidence="2 6">P7765</strain>
    </source>
</reference>
<evidence type="ECO:0000313" key="1">
    <source>
        <dbReference type="EMBL" id="BAW27224.1"/>
    </source>
</evidence>
<dbReference type="Proteomes" id="UP000542695">
    <property type="component" value="Unassembled WGS sequence"/>
</dbReference>
<reference evidence="3 5" key="3">
    <citation type="submission" date="2018-03" db="EMBL/GenBank/DDBJ databases">
        <title>Draft genome of Pseudomonas putida strain KH-18-2.</title>
        <authorList>
            <person name="Yoshizawa S."/>
            <person name="Khan N.H."/>
            <person name="Nishimura M."/>
            <person name="Chiura H.X."/>
            <person name="Ogura Y."/>
            <person name="Hayashi T."/>
            <person name="Kogure K."/>
        </authorList>
    </citation>
    <scope>NUCLEOTIDE SEQUENCE [LARGE SCALE GENOMIC DNA]</scope>
    <source>
        <strain evidence="3 5">KH-18-2</strain>
    </source>
</reference>